<keyword evidence="4" id="KW-1185">Reference proteome</keyword>
<dbReference type="Proteomes" id="UP000501452">
    <property type="component" value="Chromosome"/>
</dbReference>
<dbReference type="Gene3D" id="3.60.20.10">
    <property type="entry name" value="Glutamine Phosphoribosylpyrophosphate, subunit 1, domain 1"/>
    <property type="match status" value="1"/>
</dbReference>
<protein>
    <submittedName>
        <fullName evidence="3">Ergothioneine biosynthesis protein EgtC</fullName>
    </submittedName>
</protein>
<dbReference type="RefSeq" id="WP_166177454.1">
    <property type="nucleotide sequence ID" value="NZ_CP045119.1"/>
</dbReference>
<keyword evidence="1" id="KW-0315">Glutamine amidotransferase</keyword>
<reference evidence="3 4" key="1">
    <citation type="submission" date="2019-10" db="EMBL/GenBank/DDBJ databases">
        <title>Rubrobacter sp nov SCSIO 52090 isolated from a deep-sea sediment in the South China Sea.</title>
        <authorList>
            <person name="Chen R.W."/>
        </authorList>
    </citation>
    <scope>NUCLEOTIDE SEQUENCE [LARGE SCALE GENOMIC DNA]</scope>
    <source>
        <strain evidence="3 4">SCSIO 52909</strain>
    </source>
</reference>
<dbReference type="InterPro" id="IPR017932">
    <property type="entry name" value="GATase_2_dom"/>
</dbReference>
<dbReference type="EMBL" id="CP045119">
    <property type="protein sequence ID" value="QIN83823.1"/>
    <property type="molecule type" value="Genomic_DNA"/>
</dbReference>
<accession>A0A6G8QBL0</accession>
<dbReference type="InterPro" id="IPR017808">
    <property type="entry name" value="EgtC"/>
</dbReference>
<gene>
    <name evidence="3" type="primary">egtC</name>
    <name evidence="3" type="ORF">GBA63_15140</name>
</gene>
<dbReference type="GO" id="GO:0052699">
    <property type="term" value="P:ergothioneine biosynthetic process"/>
    <property type="evidence" value="ECO:0007669"/>
    <property type="project" value="InterPro"/>
</dbReference>
<dbReference type="InterPro" id="IPR052373">
    <property type="entry name" value="Gamma-glu_amide_hydrolase"/>
</dbReference>
<evidence type="ECO:0000259" key="2">
    <source>
        <dbReference type="PROSITE" id="PS51278"/>
    </source>
</evidence>
<dbReference type="InterPro" id="IPR029055">
    <property type="entry name" value="Ntn_hydrolases_N"/>
</dbReference>
<dbReference type="PROSITE" id="PS51278">
    <property type="entry name" value="GATASE_TYPE_2"/>
    <property type="match status" value="1"/>
</dbReference>
<feature type="domain" description="Glutamine amidotransferase type-2" evidence="2">
    <location>
        <begin position="2"/>
        <end position="254"/>
    </location>
</feature>
<name>A0A6G8QBL0_9ACTN</name>
<proteinExistence type="predicted"/>
<evidence type="ECO:0000313" key="3">
    <source>
        <dbReference type="EMBL" id="QIN83823.1"/>
    </source>
</evidence>
<dbReference type="SUPFAM" id="SSF56235">
    <property type="entry name" value="N-terminal nucleophile aminohydrolases (Ntn hydrolases)"/>
    <property type="match status" value="1"/>
</dbReference>
<evidence type="ECO:0000256" key="1">
    <source>
        <dbReference type="ARBA" id="ARBA00022962"/>
    </source>
</evidence>
<dbReference type="InterPro" id="IPR026869">
    <property type="entry name" value="EgtC-like"/>
</dbReference>
<dbReference type="AlphaFoldDB" id="A0A6G8QBL0"/>
<sequence length="264" mass="28112">MCRLVAYLGEAETTLSSLVLEPEHSLLVQSYAPREMMSGVVNADGFGVGWYAPWSGEEPAVYRSGAPLWADRSFAGMAAKIRSSAVFAAVRSATPGLPAEESGVPPFSSGAFAFMHNGAIEGFRRGPMRLLRDSLSDETYAGLLGVADSETVFAVALDVLGEGAGLAEALEETVRRVSGVCEKLGRRATLNFALTDGRGMAFSRHSTEGPGNSLYVLEDGAGFPGGVVFASERLDGDARWREVPDRHLIEVDGERGVRLRPLVS</sequence>
<dbReference type="PANTHER" id="PTHR43187:SF2">
    <property type="entry name" value="GAMMA-GLUTAMYL-HERCYNYLCYSTEINE SULFOXIDE HYDROLASE"/>
    <property type="match status" value="1"/>
</dbReference>
<organism evidence="3 4">
    <name type="scientific">Rubrobacter tropicus</name>
    <dbReference type="NCBI Taxonomy" id="2653851"/>
    <lineage>
        <taxon>Bacteria</taxon>
        <taxon>Bacillati</taxon>
        <taxon>Actinomycetota</taxon>
        <taxon>Rubrobacteria</taxon>
        <taxon>Rubrobacterales</taxon>
        <taxon>Rubrobacteraceae</taxon>
        <taxon>Rubrobacter</taxon>
    </lineage>
</organism>
<dbReference type="NCBIfam" id="TIGR03442">
    <property type="entry name" value="ergothioneine biosynthesis protein EgtC"/>
    <property type="match status" value="1"/>
</dbReference>
<dbReference type="PANTHER" id="PTHR43187">
    <property type="entry name" value="GLUTAMINE AMIDOTRANSFERASE DUG3-RELATED"/>
    <property type="match status" value="1"/>
</dbReference>
<evidence type="ECO:0000313" key="4">
    <source>
        <dbReference type="Proteomes" id="UP000501452"/>
    </source>
</evidence>
<dbReference type="CDD" id="cd01908">
    <property type="entry name" value="YafJ"/>
    <property type="match status" value="1"/>
</dbReference>
<dbReference type="Pfam" id="PF13230">
    <property type="entry name" value="GATase_4"/>
    <property type="match status" value="1"/>
</dbReference>
<dbReference type="KEGG" id="rub:GBA63_15140"/>